<evidence type="ECO:0000313" key="10">
    <source>
        <dbReference type="Proteomes" id="UP000422108"/>
    </source>
</evidence>
<evidence type="ECO:0000256" key="6">
    <source>
        <dbReference type="ARBA" id="ARBA00023014"/>
    </source>
</evidence>
<accession>A0A5K8AB72</accession>
<dbReference type="SFLD" id="SFLDG01109">
    <property type="entry name" value="Uncharacterised_Radical_SAM_Su"/>
    <property type="match status" value="1"/>
</dbReference>
<keyword evidence="6" id="KW-0411">Iron-sulfur</keyword>
<dbReference type="InterPro" id="IPR034457">
    <property type="entry name" value="Organic_radical-activating"/>
</dbReference>
<dbReference type="Pfam" id="PF04055">
    <property type="entry name" value="Radical_SAM"/>
    <property type="match status" value="1"/>
</dbReference>
<evidence type="ECO:0000313" key="9">
    <source>
        <dbReference type="EMBL" id="BBO89953.1"/>
    </source>
</evidence>
<dbReference type="SFLD" id="SFLDS00029">
    <property type="entry name" value="Radical_SAM"/>
    <property type="match status" value="1"/>
</dbReference>
<evidence type="ECO:0000256" key="3">
    <source>
        <dbReference type="ARBA" id="ARBA00022691"/>
    </source>
</evidence>
<proteinExistence type="predicted"/>
<dbReference type="PANTHER" id="PTHR30352:SF5">
    <property type="entry name" value="PYRUVATE FORMATE-LYASE 1-ACTIVATING ENZYME"/>
    <property type="match status" value="1"/>
</dbReference>
<evidence type="ECO:0000256" key="1">
    <source>
        <dbReference type="ARBA" id="ARBA00001966"/>
    </source>
</evidence>
<dbReference type="InterPro" id="IPR058240">
    <property type="entry name" value="rSAM_sf"/>
</dbReference>
<protein>
    <submittedName>
        <fullName evidence="9">Radical SAM protein</fullName>
    </submittedName>
</protein>
<dbReference type="Gene3D" id="3.20.20.70">
    <property type="entry name" value="Aldolase class I"/>
    <property type="match status" value="1"/>
</dbReference>
<feature type="domain" description="Radical SAM core" evidence="8">
    <location>
        <begin position="202"/>
        <end position="433"/>
    </location>
</feature>
<comment type="cofactor">
    <cofactor evidence="1">
        <name>[4Fe-4S] cluster</name>
        <dbReference type="ChEBI" id="CHEBI:49883"/>
    </cofactor>
</comment>
<dbReference type="GO" id="GO:0046872">
    <property type="term" value="F:metal ion binding"/>
    <property type="evidence" value="ECO:0007669"/>
    <property type="project" value="UniProtKB-KW"/>
</dbReference>
<dbReference type="AlphaFoldDB" id="A0A5K8AB72"/>
<organism evidence="9 10">
    <name type="scientific">Desulfosarcina ovata subsp. ovata</name>
    <dbReference type="NCBI Taxonomy" id="2752305"/>
    <lineage>
        <taxon>Bacteria</taxon>
        <taxon>Pseudomonadati</taxon>
        <taxon>Thermodesulfobacteriota</taxon>
        <taxon>Desulfobacteria</taxon>
        <taxon>Desulfobacterales</taxon>
        <taxon>Desulfosarcinaceae</taxon>
        <taxon>Desulfosarcina</taxon>
    </lineage>
</organism>
<dbReference type="GO" id="GO:0051539">
    <property type="term" value="F:4 iron, 4 sulfur cluster binding"/>
    <property type="evidence" value="ECO:0007669"/>
    <property type="project" value="UniProtKB-KW"/>
</dbReference>
<keyword evidence="3" id="KW-0949">S-adenosyl-L-methionine</keyword>
<evidence type="ECO:0000259" key="8">
    <source>
        <dbReference type="PROSITE" id="PS51918"/>
    </source>
</evidence>
<dbReference type="GO" id="GO:0003824">
    <property type="term" value="F:catalytic activity"/>
    <property type="evidence" value="ECO:0007669"/>
    <property type="project" value="InterPro"/>
</dbReference>
<dbReference type="PANTHER" id="PTHR30352">
    <property type="entry name" value="PYRUVATE FORMATE-LYASE-ACTIVATING ENZYME"/>
    <property type="match status" value="1"/>
</dbReference>
<name>A0A5K8AB72_9BACT</name>
<dbReference type="CDD" id="cd01335">
    <property type="entry name" value="Radical_SAM"/>
    <property type="match status" value="1"/>
</dbReference>
<dbReference type="SUPFAM" id="SSF102114">
    <property type="entry name" value="Radical SAM enzymes"/>
    <property type="match status" value="1"/>
</dbReference>
<evidence type="ECO:0000256" key="7">
    <source>
        <dbReference type="SAM" id="MobiDB-lite"/>
    </source>
</evidence>
<dbReference type="Proteomes" id="UP000422108">
    <property type="component" value="Chromosome"/>
</dbReference>
<dbReference type="EMBL" id="AP021879">
    <property type="protein sequence ID" value="BBO89953.1"/>
    <property type="molecule type" value="Genomic_DNA"/>
</dbReference>
<feature type="compositionally biased region" description="Basic residues" evidence="7">
    <location>
        <begin position="1"/>
        <end position="16"/>
    </location>
</feature>
<dbReference type="PROSITE" id="PS51918">
    <property type="entry name" value="RADICAL_SAM"/>
    <property type="match status" value="1"/>
</dbReference>
<gene>
    <name evidence="9" type="ORF">DSCOOX_31330</name>
</gene>
<evidence type="ECO:0000256" key="4">
    <source>
        <dbReference type="ARBA" id="ARBA00022723"/>
    </source>
</evidence>
<feature type="region of interest" description="Disordered" evidence="7">
    <location>
        <begin position="1"/>
        <end position="23"/>
    </location>
</feature>
<sequence length="459" mass="50811">MTMTRKKRRYPHKKRPGPQPSRPLTAVVANARGEIFDLEGFVAVGTDGPRQDPLTTANTIALPHGSELMFLPDRIPLLIDLSTGKTRPVADNPYVPGERIFPVAAFNSPGVVLTHVCAYEERPGAKTLPLFSYGAVGWQDGGFRSAAIVVDREPRQDLRRMPRDRIVAGVERMRRTLPDNRLARHLEHCALTYGCPAGKNFFLSRYEAPLPTSKACNARCLGCISLQHDPQLTSSQNRIAFTPTAEEIADVALAHIRRVKKSVVSFGQGCEGDPLMAARVIGPAIARIRTATDQGTINMNTNASLPQVLAPLLDAGLDSIRVSMNSVREACYHAYFRPKGYRFAHVLESIDTALAKGRHVAINYLNCPGFTDSPEETAALSVFLEKHPVHLIQWRNLNFDPGRYLKMMRRVAPLGPPVGMDQLLKMIRKRFPDLKYGYFNPPKEHFTAAPPAAPEDVDP</sequence>
<dbReference type="InterPro" id="IPR007197">
    <property type="entry name" value="rSAM"/>
</dbReference>
<evidence type="ECO:0000256" key="2">
    <source>
        <dbReference type="ARBA" id="ARBA00022485"/>
    </source>
</evidence>
<reference evidence="9 10" key="1">
    <citation type="submission" date="2019-11" db="EMBL/GenBank/DDBJ databases">
        <title>Comparative genomics of hydrocarbon-degrading Desulfosarcina strains.</title>
        <authorList>
            <person name="Watanabe M."/>
            <person name="Kojima H."/>
            <person name="Fukui M."/>
        </authorList>
    </citation>
    <scope>NUCLEOTIDE SEQUENCE [LARGE SCALE GENOMIC DNA]</scope>
    <source>
        <strain evidence="10">oXyS1</strain>
    </source>
</reference>
<evidence type="ECO:0000256" key="5">
    <source>
        <dbReference type="ARBA" id="ARBA00023004"/>
    </source>
</evidence>
<keyword evidence="5" id="KW-0408">Iron</keyword>
<keyword evidence="2" id="KW-0004">4Fe-4S</keyword>
<keyword evidence="4" id="KW-0479">Metal-binding</keyword>
<dbReference type="InterPro" id="IPR013785">
    <property type="entry name" value="Aldolase_TIM"/>
</dbReference>
<keyword evidence="10" id="KW-1185">Reference proteome</keyword>